<dbReference type="Pfam" id="PF00060">
    <property type="entry name" value="Lig_chan"/>
    <property type="match status" value="1"/>
</dbReference>
<keyword evidence="8" id="KW-0325">Glycoprotein</keyword>
<keyword evidence="3" id="KW-1003">Cell membrane</keyword>
<evidence type="ECO:0000256" key="7">
    <source>
        <dbReference type="ARBA" id="ARBA00023170"/>
    </source>
</evidence>
<dbReference type="PANTHER" id="PTHR42643">
    <property type="entry name" value="IONOTROPIC RECEPTOR 20A-RELATED"/>
    <property type="match status" value="1"/>
</dbReference>
<dbReference type="GO" id="GO:0015276">
    <property type="term" value="F:ligand-gated monoatomic ion channel activity"/>
    <property type="evidence" value="ECO:0007669"/>
    <property type="project" value="InterPro"/>
</dbReference>
<sequence length="657" mass="74312">MFFAANGVVGRLGPMRVIGGDDRLRTDTTKTDTVVGIILALEQSATWLAEGVMIVATGGVWSDDDDPPRRLLRALQSNGPEQPVYMVDIAHLLANVHHGTVTADVVDATGRWLPAVCARPVSSPIDTTSLLPPRSRYVVLFRDGVGPWPTHDSFNELISLNRTFWDTDVYYVIVVRQFDPAIRNIVYTAWRDLSIYKVIVVTPTAIKLLDPFIRDTIEGQFTSIPLWSLKRIPEMLESRIKNLHRLPFRIVINKRIPTVIPMEGGVYLGQDGAFADVLAAKMNATPVYISDPSPNGRITYGYKRRNNTTHGTFAGVVDGFADISVNGHFLKDYNCYSAELTRHITSDKVCLLSPKAGVIPPMMTVLMSFQREVWMMTAITCIIVTVIYYVATAIDSRQPRPTGCNLGLEIYRMFIGAPTDKIFAYSSQRILTAFCLIFTLVILNAFQGSLVTFLSTPMHYPDINTFKDLEESELPIRTSSISFKEILISDPNLKALANRVEKWANEIDIYNSDGRFAGFERVNVFNLEHFKDVLFVANENNTRVLHTMNECLMSYFISYVVNRDSPYKRRINILLSWIDQAGLVLKWNSDVSKYIFDKYKPINPKDYDTSKVFSVRDLEIAFIVLSFGIILSTTVFLIEICTYKHFKQSIPHFPFLQ</sequence>
<comment type="similarity">
    <text evidence="2">Belongs to the glutamate-gated ion channel (TC 1.A.10.1) family.</text>
</comment>
<proteinExistence type="inferred from homology"/>
<dbReference type="Gene3D" id="1.10.287.70">
    <property type="match status" value="1"/>
</dbReference>
<accession>A0A8B8FJ73</accession>
<evidence type="ECO:0000256" key="5">
    <source>
        <dbReference type="ARBA" id="ARBA00022989"/>
    </source>
</evidence>
<reference evidence="12" key="1">
    <citation type="submission" date="2025-08" db="UniProtKB">
        <authorList>
            <consortium name="RefSeq"/>
        </authorList>
    </citation>
    <scope>IDENTIFICATION</scope>
    <source>
        <tissue evidence="12">Whole body</tissue>
    </source>
</reference>
<dbReference type="InterPro" id="IPR052192">
    <property type="entry name" value="Insect_Ionotropic_Sensory_Rcpt"/>
</dbReference>
<keyword evidence="7" id="KW-0675">Receptor</keyword>
<keyword evidence="11" id="KW-1185">Reference proteome</keyword>
<evidence type="ECO:0000313" key="11">
    <source>
        <dbReference type="Proteomes" id="UP000694846"/>
    </source>
</evidence>
<evidence type="ECO:0000256" key="9">
    <source>
        <dbReference type="SAM" id="Phobius"/>
    </source>
</evidence>
<feature type="transmembrane region" description="Helical" evidence="9">
    <location>
        <begin position="430"/>
        <end position="454"/>
    </location>
</feature>
<evidence type="ECO:0000256" key="8">
    <source>
        <dbReference type="ARBA" id="ARBA00023180"/>
    </source>
</evidence>
<name>A0A8B8FJ73_9HEMI</name>
<evidence type="ECO:0000256" key="4">
    <source>
        <dbReference type="ARBA" id="ARBA00022692"/>
    </source>
</evidence>
<keyword evidence="4 9" id="KW-0812">Transmembrane</keyword>
<keyword evidence="6 9" id="KW-0472">Membrane</keyword>
<dbReference type="InterPro" id="IPR001320">
    <property type="entry name" value="Iontro_rcpt_C"/>
</dbReference>
<dbReference type="Proteomes" id="UP000694846">
    <property type="component" value="Unplaced"/>
</dbReference>
<dbReference type="PANTHER" id="PTHR42643:SF31">
    <property type="entry name" value="IONOTROPIC RECEPTOR 68B-RELATED"/>
    <property type="match status" value="1"/>
</dbReference>
<feature type="transmembrane region" description="Helical" evidence="9">
    <location>
        <begin position="620"/>
        <end position="638"/>
    </location>
</feature>
<evidence type="ECO:0000256" key="2">
    <source>
        <dbReference type="ARBA" id="ARBA00008685"/>
    </source>
</evidence>
<evidence type="ECO:0000256" key="6">
    <source>
        <dbReference type="ARBA" id="ARBA00023136"/>
    </source>
</evidence>
<comment type="subcellular location">
    <subcellularLocation>
        <location evidence="1">Cell membrane</location>
        <topology evidence="1">Multi-pass membrane protein</topology>
    </subcellularLocation>
</comment>
<dbReference type="GO" id="GO:0005886">
    <property type="term" value="C:plasma membrane"/>
    <property type="evidence" value="ECO:0007669"/>
    <property type="project" value="UniProtKB-SubCell"/>
</dbReference>
<evidence type="ECO:0000256" key="1">
    <source>
        <dbReference type="ARBA" id="ARBA00004651"/>
    </source>
</evidence>
<dbReference type="OrthoDB" id="8195814at2759"/>
<feature type="domain" description="Ionotropic glutamate receptor C-terminal" evidence="10">
    <location>
        <begin position="372"/>
        <end position="628"/>
    </location>
</feature>
<dbReference type="SUPFAM" id="SSF53850">
    <property type="entry name" value="Periplasmic binding protein-like II"/>
    <property type="match status" value="1"/>
</dbReference>
<evidence type="ECO:0000259" key="10">
    <source>
        <dbReference type="Pfam" id="PF00060"/>
    </source>
</evidence>
<protein>
    <submittedName>
        <fullName evidence="12">Uncharacterized protein LOC112683645</fullName>
    </submittedName>
</protein>
<dbReference type="GO" id="GO:0050906">
    <property type="term" value="P:detection of stimulus involved in sensory perception"/>
    <property type="evidence" value="ECO:0007669"/>
    <property type="project" value="UniProtKB-ARBA"/>
</dbReference>
<dbReference type="AlphaFoldDB" id="A0A8B8FJ73"/>
<dbReference type="RefSeq" id="XP_025410551.1">
    <property type="nucleotide sequence ID" value="XM_025554766.1"/>
</dbReference>
<feature type="transmembrane region" description="Helical" evidence="9">
    <location>
        <begin position="373"/>
        <end position="391"/>
    </location>
</feature>
<evidence type="ECO:0000256" key="3">
    <source>
        <dbReference type="ARBA" id="ARBA00022475"/>
    </source>
</evidence>
<keyword evidence="5 9" id="KW-1133">Transmembrane helix</keyword>
<evidence type="ECO:0000313" key="12">
    <source>
        <dbReference type="RefSeq" id="XP_025410551.1"/>
    </source>
</evidence>
<dbReference type="GeneID" id="112683645"/>
<organism evidence="11 12">
    <name type="scientific">Sipha flava</name>
    <name type="common">yellow sugarcane aphid</name>
    <dbReference type="NCBI Taxonomy" id="143950"/>
    <lineage>
        <taxon>Eukaryota</taxon>
        <taxon>Metazoa</taxon>
        <taxon>Ecdysozoa</taxon>
        <taxon>Arthropoda</taxon>
        <taxon>Hexapoda</taxon>
        <taxon>Insecta</taxon>
        <taxon>Pterygota</taxon>
        <taxon>Neoptera</taxon>
        <taxon>Paraneoptera</taxon>
        <taxon>Hemiptera</taxon>
        <taxon>Sternorrhyncha</taxon>
        <taxon>Aphidomorpha</taxon>
        <taxon>Aphidoidea</taxon>
        <taxon>Aphididae</taxon>
        <taxon>Sipha</taxon>
    </lineage>
</organism>
<gene>
    <name evidence="12" type="primary">LOC112683645</name>
</gene>